<feature type="domain" description="DUF7724" evidence="1">
    <location>
        <begin position="21"/>
        <end position="105"/>
    </location>
</feature>
<gene>
    <name evidence="2" type="ORF">HMPREF6123_1874</name>
</gene>
<dbReference type="eggNOG" id="ENOG5030JKQ">
    <property type="taxonomic scope" value="Bacteria"/>
</dbReference>
<dbReference type="Pfam" id="PF24849">
    <property type="entry name" value="DUF7724"/>
    <property type="match status" value="1"/>
</dbReference>
<keyword evidence="3" id="KW-1185">Reference proteome</keyword>
<organism evidence="2 3">
    <name type="scientific">Oribacterium sinus F0268</name>
    <dbReference type="NCBI Taxonomy" id="585501"/>
    <lineage>
        <taxon>Bacteria</taxon>
        <taxon>Bacillati</taxon>
        <taxon>Bacillota</taxon>
        <taxon>Clostridia</taxon>
        <taxon>Lachnospirales</taxon>
        <taxon>Lachnospiraceae</taxon>
        <taxon>Oribacterium</taxon>
    </lineage>
</organism>
<dbReference type="STRING" id="585501.HMPREF6123_1874"/>
<dbReference type="InterPro" id="IPR056141">
    <property type="entry name" value="DUF7724"/>
</dbReference>
<accession>C2KZF5</accession>
<proteinExistence type="predicted"/>
<dbReference type="EMBL" id="ACKX01000187">
    <property type="protein sequence ID" value="EEJ50844.1"/>
    <property type="molecule type" value="Genomic_DNA"/>
</dbReference>
<sequence>MIKYVNSRKHKEKRMEERKNLAFLSNSGNYSIFQFQNDVIRFMTSPRLEKYQKVLEWDAGYLVVIAKYKDLAEIEEYIDLVPILEDLSYDVDSFLSHIKEVKIREATG</sequence>
<comment type="caution">
    <text evidence="2">The sequence shown here is derived from an EMBL/GenBank/DDBJ whole genome shotgun (WGS) entry which is preliminary data.</text>
</comment>
<protein>
    <recommendedName>
        <fullName evidence="1">DUF7724 domain-containing protein</fullName>
    </recommendedName>
</protein>
<dbReference type="HOGENOM" id="CLU_2412306_0_0_9"/>
<reference evidence="2 3" key="1">
    <citation type="submission" date="2009-04" db="EMBL/GenBank/DDBJ databases">
        <authorList>
            <person name="Qin X."/>
            <person name="Bachman B."/>
            <person name="Battles P."/>
            <person name="Bell A."/>
            <person name="Bess C."/>
            <person name="Bickham C."/>
            <person name="Chaboub L."/>
            <person name="Chen D."/>
            <person name="Coyle M."/>
            <person name="Deiros D.R."/>
            <person name="Dinh H."/>
            <person name="Forbes L."/>
            <person name="Fowler G."/>
            <person name="Francisco L."/>
            <person name="Fu Q."/>
            <person name="Gubbala S."/>
            <person name="Hale W."/>
            <person name="Han Y."/>
            <person name="Hemphill L."/>
            <person name="Highlander S.K."/>
            <person name="Hirani K."/>
            <person name="Hogues M."/>
            <person name="Jackson L."/>
            <person name="Jakkamsetti A."/>
            <person name="Javaid M."/>
            <person name="Jiang H."/>
            <person name="Korchina V."/>
            <person name="Kovar C."/>
            <person name="Lara F."/>
            <person name="Lee S."/>
            <person name="Mata R."/>
            <person name="Mathew T."/>
            <person name="Moen C."/>
            <person name="Morales K."/>
            <person name="Munidasa M."/>
            <person name="Nazareth L."/>
            <person name="Ngo R."/>
            <person name="Nguyen L."/>
            <person name="Okwuonu G."/>
            <person name="Ongeri F."/>
            <person name="Patil S."/>
            <person name="Petrosino J."/>
            <person name="Pham C."/>
            <person name="Pham P."/>
            <person name="Pu L.-L."/>
            <person name="Puazo M."/>
            <person name="Raj R."/>
            <person name="Reid J."/>
            <person name="Rouhana J."/>
            <person name="Saada N."/>
            <person name="Shang Y."/>
            <person name="Simmons D."/>
            <person name="Thornton R."/>
            <person name="Warren J."/>
            <person name="Weissenberger G."/>
            <person name="Zhang J."/>
            <person name="Zhang L."/>
            <person name="Zhou C."/>
            <person name="Zhu D."/>
            <person name="Muzny D."/>
            <person name="Worley K."/>
            <person name="Gibbs R."/>
        </authorList>
    </citation>
    <scope>NUCLEOTIDE SEQUENCE [LARGE SCALE GENOMIC DNA]</scope>
    <source>
        <strain evidence="2 3">F0268</strain>
    </source>
</reference>
<evidence type="ECO:0000259" key="1">
    <source>
        <dbReference type="Pfam" id="PF24849"/>
    </source>
</evidence>
<evidence type="ECO:0000313" key="2">
    <source>
        <dbReference type="EMBL" id="EEJ50844.1"/>
    </source>
</evidence>
<dbReference type="InParanoid" id="C2KZF5"/>
<evidence type="ECO:0000313" key="3">
    <source>
        <dbReference type="Proteomes" id="UP000004121"/>
    </source>
</evidence>
<dbReference type="Proteomes" id="UP000004121">
    <property type="component" value="Unassembled WGS sequence"/>
</dbReference>
<name>C2KZF5_9FIRM</name>
<dbReference type="AlphaFoldDB" id="C2KZF5"/>